<feature type="transmembrane region" description="Helical" evidence="6">
    <location>
        <begin position="406"/>
        <end position="423"/>
    </location>
</feature>
<reference evidence="9" key="1">
    <citation type="submission" date="2018-05" db="EMBL/GenBank/DDBJ databases">
        <authorList>
            <person name="Li X."/>
        </authorList>
    </citation>
    <scope>NUCLEOTIDE SEQUENCE [LARGE SCALE GENOMIC DNA]</scope>
    <source>
        <strain evidence="9">YIM 73061</strain>
    </source>
</reference>
<comment type="caution">
    <text evidence="8">The sequence shown here is derived from an EMBL/GenBank/DDBJ whole genome shotgun (WGS) entry which is preliminary data.</text>
</comment>
<organism evidence="8 9">
    <name type="scientific">Phenylobacterium deserti</name>
    <dbReference type="NCBI Taxonomy" id="1914756"/>
    <lineage>
        <taxon>Bacteria</taxon>
        <taxon>Pseudomonadati</taxon>
        <taxon>Pseudomonadota</taxon>
        <taxon>Alphaproteobacteria</taxon>
        <taxon>Caulobacterales</taxon>
        <taxon>Caulobacteraceae</taxon>
        <taxon>Phenylobacterium</taxon>
    </lineage>
</organism>
<evidence type="ECO:0000256" key="5">
    <source>
        <dbReference type="SAM" id="MobiDB-lite"/>
    </source>
</evidence>
<feature type="transmembrane region" description="Helical" evidence="6">
    <location>
        <begin position="53"/>
        <end position="72"/>
    </location>
</feature>
<feature type="transmembrane region" description="Helical" evidence="6">
    <location>
        <begin position="135"/>
        <end position="153"/>
    </location>
</feature>
<dbReference type="GO" id="GO:0016020">
    <property type="term" value="C:membrane"/>
    <property type="evidence" value="ECO:0007669"/>
    <property type="project" value="UniProtKB-SubCell"/>
</dbReference>
<dbReference type="InterPro" id="IPR051533">
    <property type="entry name" value="WaaL-like"/>
</dbReference>
<feature type="transmembrane region" description="Helical" evidence="6">
    <location>
        <begin position="374"/>
        <end position="394"/>
    </location>
</feature>
<feature type="transmembrane region" description="Helical" evidence="6">
    <location>
        <begin position="230"/>
        <end position="250"/>
    </location>
</feature>
<evidence type="ECO:0000256" key="3">
    <source>
        <dbReference type="ARBA" id="ARBA00022989"/>
    </source>
</evidence>
<dbReference type="RefSeq" id="WP_111514931.1">
    <property type="nucleotide sequence ID" value="NZ_QFYR01000002.1"/>
</dbReference>
<keyword evidence="2 6" id="KW-0812">Transmembrane</keyword>
<dbReference type="AlphaFoldDB" id="A0A328AEL3"/>
<protein>
    <submittedName>
        <fullName evidence="8">O-antigen ligase family protein</fullName>
    </submittedName>
</protein>
<dbReference type="InterPro" id="IPR007016">
    <property type="entry name" value="O-antigen_ligase-rel_domated"/>
</dbReference>
<evidence type="ECO:0000256" key="2">
    <source>
        <dbReference type="ARBA" id="ARBA00022692"/>
    </source>
</evidence>
<keyword evidence="4 6" id="KW-0472">Membrane</keyword>
<evidence type="ECO:0000259" key="7">
    <source>
        <dbReference type="Pfam" id="PF04932"/>
    </source>
</evidence>
<feature type="transmembrane region" description="Helical" evidence="6">
    <location>
        <begin position="28"/>
        <end position="47"/>
    </location>
</feature>
<comment type="subcellular location">
    <subcellularLocation>
        <location evidence="1">Membrane</location>
        <topology evidence="1">Multi-pass membrane protein</topology>
    </subcellularLocation>
</comment>
<feature type="transmembrane region" description="Helical" evidence="6">
    <location>
        <begin position="256"/>
        <end position="274"/>
    </location>
</feature>
<dbReference type="PANTHER" id="PTHR37422">
    <property type="entry name" value="TEICHURONIC ACID BIOSYNTHESIS PROTEIN TUAE"/>
    <property type="match status" value="1"/>
</dbReference>
<gene>
    <name evidence="8" type="ORF">DJ018_10610</name>
</gene>
<evidence type="ECO:0000256" key="6">
    <source>
        <dbReference type="SAM" id="Phobius"/>
    </source>
</evidence>
<name>A0A328AEL3_9CAUL</name>
<evidence type="ECO:0000256" key="4">
    <source>
        <dbReference type="ARBA" id="ARBA00023136"/>
    </source>
</evidence>
<dbReference type="OrthoDB" id="7586246at2"/>
<feature type="transmembrane region" description="Helical" evidence="6">
    <location>
        <begin position="198"/>
        <end position="218"/>
    </location>
</feature>
<feature type="region of interest" description="Disordered" evidence="5">
    <location>
        <begin position="1"/>
        <end position="20"/>
    </location>
</feature>
<keyword evidence="8" id="KW-0436">Ligase</keyword>
<feature type="transmembrane region" description="Helical" evidence="6">
    <location>
        <begin position="281"/>
        <end position="300"/>
    </location>
</feature>
<evidence type="ECO:0000313" key="9">
    <source>
        <dbReference type="Proteomes" id="UP000249725"/>
    </source>
</evidence>
<dbReference type="GO" id="GO:0016874">
    <property type="term" value="F:ligase activity"/>
    <property type="evidence" value="ECO:0007669"/>
    <property type="project" value="UniProtKB-KW"/>
</dbReference>
<feature type="domain" description="O-antigen ligase-related" evidence="7">
    <location>
        <begin position="239"/>
        <end position="380"/>
    </location>
</feature>
<feature type="transmembrane region" description="Helical" evidence="6">
    <location>
        <begin position="165"/>
        <end position="186"/>
    </location>
</feature>
<sequence length="453" mass="48262">MNTSIESGRSARFASRRSHGDKLWPPPAGGWVAIASVVLLYGAHLAYGALYDAALLLAAISAVFVLAALLQPRMRDDLLRLKGLEWPGALFALVIGVGVLTLTPWTPGGAHPVWSYVGAGSASSTIDRSATIVELVRLMGLACLFLVGCACGARDDRARYAVRLTLAFGVAFGLWAFIASATGAIYQSQGHRLEARFLNPNTAGTFFAVLLLLTLPELRRKLKSERKPDLTALLPLAAAALTFTVCLLASASRGAMLAFLAGAAAYLLVLLATGGLKISRALLGAFGGILSLVLVLGLVGDRLIERAFHTERDAVVRHEIWAAHWQAFLDSPLFGYGLGTAETVNKTLINPSNAEVLWNIKAILNVYIQWLEEAGIVGAAPMFLCIGVLVFITLRGALRRSRMTGLLAALLAVDVVFLAHGLTDFALQVPSMAALWAWLLGLQVSLAQGSSRR</sequence>
<dbReference type="PANTHER" id="PTHR37422:SF13">
    <property type="entry name" value="LIPOPOLYSACCHARIDE BIOSYNTHESIS PROTEIN PA4999-RELATED"/>
    <property type="match status" value="1"/>
</dbReference>
<proteinExistence type="predicted"/>
<evidence type="ECO:0000256" key="1">
    <source>
        <dbReference type="ARBA" id="ARBA00004141"/>
    </source>
</evidence>
<accession>A0A328AEL3</accession>
<dbReference type="EMBL" id="QFYR01000002">
    <property type="protein sequence ID" value="RAK52646.1"/>
    <property type="molecule type" value="Genomic_DNA"/>
</dbReference>
<keyword evidence="3 6" id="KW-1133">Transmembrane helix</keyword>
<evidence type="ECO:0000313" key="8">
    <source>
        <dbReference type="EMBL" id="RAK52646.1"/>
    </source>
</evidence>
<feature type="transmembrane region" description="Helical" evidence="6">
    <location>
        <begin position="84"/>
        <end position="105"/>
    </location>
</feature>
<dbReference type="Pfam" id="PF04932">
    <property type="entry name" value="Wzy_C"/>
    <property type="match status" value="1"/>
</dbReference>
<dbReference type="Proteomes" id="UP000249725">
    <property type="component" value="Unassembled WGS sequence"/>
</dbReference>
<keyword evidence="9" id="KW-1185">Reference proteome</keyword>